<proteinExistence type="predicted"/>
<evidence type="ECO:0000313" key="3">
    <source>
        <dbReference type="Proteomes" id="UP000585614"/>
    </source>
</evidence>
<dbReference type="Gene3D" id="1.25.40.190">
    <property type="entry name" value="Actin-related protein 2/3 complex subunit 5"/>
    <property type="match status" value="1"/>
</dbReference>
<accession>A0A7J7VPQ4</accession>
<dbReference type="GO" id="GO:0005885">
    <property type="term" value="C:Arp2/3 protein complex"/>
    <property type="evidence" value="ECO:0007669"/>
    <property type="project" value="InterPro"/>
</dbReference>
<dbReference type="EMBL" id="JACAGC010000012">
    <property type="protein sequence ID" value="KAF6326946.1"/>
    <property type="molecule type" value="Genomic_DNA"/>
</dbReference>
<dbReference type="GO" id="GO:0034314">
    <property type="term" value="P:Arp2/3 complex-mediated actin nucleation"/>
    <property type="evidence" value="ECO:0007669"/>
    <property type="project" value="InterPro"/>
</dbReference>
<dbReference type="AlphaFoldDB" id="A0A7J7VPQ4"/>
<evidence type="ECO:0000256" key="1">
    <source>
        <dbReference type="SAM" id="MobiDB-lite"/>
    </source>
</evidence>
<dbReference type="InterPro" id="IPR036743">
    <property type="entry name" value="ARPC5_sf"/>
</dbReference>
<dbReference type="Proteomes" id="UP000585614">
    <property type="component" value="Unassembled WGS sequence"/>
</dbReference>
<gene>
    <name evidence="2" type="ORF">mRhiFer1_001038</name>
</gene>
<comment type="caution">
    <text evidence="2">The sequence shown here is derived from an EMBL/GenBank/DDBJ whole genome shotgun (WGS) entry which is preliminary data.</text>
</comment>
<reference evidence="2 3" key="1">
    <citation type="journal article" date="2020" name="Nature">
        <title>Six reference-quality genomes reveal evolution of bat adaptations.</title>
        <authorList>
            <person name="Jebb D."/>
            <person name="Huang Z."/>
            <person name="Pippel M."/>
            <person name="Hughes G.M."/>
            <person name="Lavrichenko K."/>
            <person name="Devanna P."/>
            <person name="Winkler S."/>
            <person name="Jermiin L.S."/>
            <person name="Skirmuntt E.C."/>
            <person name="Katzourakis A."/>
            <person name="Burkitt-Gray L."/>
            <person name="Ray D.A."/>
            <person name="Sullivan K.A.M."/>
            <person name="Roscito J.G."/>
            <person name="Kirilenko B.M."/>
            <person name="Davalos L.M."/>
            <person name="Corthals A.P."/>
            <person name="Power M.L."/>
            <person name="Jones G."/>
            <person name="Ransome R.D."/>
            <person name="Dechmann D.K.N."/>
            <person name="Locatelli A.G."/>
            <person name="Puechmaille S.J."/>
            <person name="Fedrigo O."/>
            <person name="Jarvis E.D."/>
            <person name="Hiller M."/>
            <person name="Vernes S.C."/>
            <person name="Myers E.W."/>
            <person name="Teeling E.C."/>
        </authorList>
    </citation>
    <scope>NUCLEOTIDE SEQUENCE [LARGE SCALE GENOMIC DNA]</scope>
    <source>
        <strain evidence="2">MRhiFer1</strain>
        <tissue evidence="2">Lung</tissue>
    </source>
</reference>
<name>A0A7J7VPQ4_RHIFE</name>
<feature type="region of interest" description="Disordered" evidence="1">
    <location>
        <begin position="28"/>
        <end position="107"/>
    </location>
</feature>
<feature type="compositionally biased region" description="Low complexity" evidence="1">
    <location>
        <begin position="60"/>
        <end position="69"/>
    </location>
</feature>
<dbReference type="GO" id="GO:0030833">
    <property type="term" value="P:regulation of actin filament polymerization"/>
    <property type="evidence" value="ECO:0007669"/>
    <property type="project" value="InterPro"/>
</dbReference>
<sequence>MARNTLSSRFRRVDIDEFDENKFVDEQEEAAAAAGEPGPDPSEVDGLLRQYPSQAGRSGLPFGPAFSLPSPGPGPSGRLPTRLTRDPSGGSPNSLPIRLPSGQAASV</sequence>
<evidence type="ECO:0000313" key="2">
    <source>
        <dbReference type="EMBL" id="KAF6326946.1"/>
    </source>
</evidence>
<protein>
    <submittedName>
        <fullName evidence="2">Actin related protein 2/3 complex subunit 5 like</fullName>
    </submittedName>
</protein>
<dbReference type="SUPFAM" id="SSF69103">
    <property type="entry name" value="Arp2/3 complex 16 kDa subunit ARPC5"/>
    <property type="match status" value="1"/>
</dbReference>
<organism evidence="2 3">
    <name type="scientific">Rhinolophus ferrumequinum</name>
    <name type="common">Greater horseshoe bat</name>
    <dbReference type="NCBI Taxonomy" id="59479"/>
    <lineage>
        <taxon>Eukaryota</taxon>
        <taxon>Metazoa</taxon>
        <taxon>Chordata</taxon>
        <taxon>Craniata</taxon>
        <taxon>Vertebrata</taxon>
        <taxon>Euteleostomi</taxon>
        <taxon>Mammalia</taxon>
        <taxon>Eutheria</taxon>
        <taxon>Laurasiatheria</taxon>
        <taxon>Chiroptera</taxon>
        <taxon>Yinpterochiroptera</taxon>
        <taxon>Rhinolophoidea</taxon>
        <taxon>Rhinolophidae</taxon>
        <taxon>Rhinolophinae</taxon>
        <taxon>Rhinolophus</taxon>
    </lineage>
</organism>